<dbReference type="PANTHER" id="PTHR42901:SF1">
    <property type="entry name" value="ALCOHOL DEHYDROGENASE"/>
    <property type="match status" value="1"/>
</dbReference>
<dbReference type="PROSITE" id="PS00061">
    <property type="entry name" value="ADH_SHORT"/>
    <property type="match status" value="1"/>
</dbReference>
<proteinExistence type="inferred from homology"/>
<dbReference type="RefSeq" id="WP_183321989.1">
    <property type="nucleotide sequence ID" value="NZ_BAAANZ010000003.1"/>
</dbReference>
<dbReference type="Gene3D" id="3.40.50.720">
    <property type="entry name" value="NAD(P)-binding Rossmann-like Domain"/>
    <property type="match status" value="1"/>
</dbReference>
<evidence type="ECO:0000256" key="1">
    <source>
        <dbReference type="ARBA" id="ARBA00006484"/>
    </source>
</evidence>
<gene>
    <name evidence="3" type="ORF">BJ959_002291</name>
</gene>
<dbReference type="InterPro" id="IPR002347">
    <property type="entry name" value="SDR_fam"/>
</dbReference>
<dbReference type="SUPFAM" id="SSF51735">
    <property type="entry name" value="NAD(P)-binding Rossmann-fold domains"/>
    <property type="match status" value="1"/>
</dbReference>
<reference evidence="3 4" key="1">
    <citation type="submission" date="2020-08" db="EMBL/GenBank/DDBJ databases">
        <title>Sequencing the genomes of 1000 actinobacteria strains.</title>
        <authorList>
            <person name="Klenk H.-P."/>
        </authorList>
    </citation>
    <scope>NUCLEOTIDE SEQUENCE [LARGE SCALE GENOMIC DNA]</scope>
    <source>
        <strain evidence="3 4">DSM 23889</strain>
    </source>
</reference>
<evidence type="ECO:0000313" key="4">
    <source>
        <dbReference type="Proteomes" id="UP000552883"/>
    </source>
</evidence>
<dbReference type="AlphaFoldDB" id="A0A840XCN4"/>
<keyword evidence="4" id="KW-1185">Reference proteome</keyword>
<dbReference type="FunFam" id="3.40.50.720:FF:000047">
    <property type="entry name" value="NADP-dependent L-serine/L-allo-threonine dehydrogenase"/>
    <property type="match status" value="1"/>
</dbReference>
<comment type="similarity">
    <text evidence="1">Belongs to the short-chain dehydrogenases/reductases (SDR) family.</text>
</comment>
<organism evidence="3 4">
    <name type="scientific">Microcella frigidaquae</name>
    <dbReference type="NCBI Taxonomy" id="424758"/>
    <lineage>
        <taxon>Bacteria</taxon>
        <taxon>Bacillati</taxon>
        <taxon>Actinomycetota</taxon>
        <taxon>Actinomycetes</taxon>
        <taxon>Micrococcales</taxon>
        <taxon>Microbacteriaceae</taxon>
        <taxon>Microcella</taxon>
    </lineage>
</organism>
<dbReference type="InterPro" id="IPR020904">
    <property type="entry name" value="Sc_DH/Rdtase_CS"/>
</dbReference>
<name>A0A840XCN4_9MICO</name>
<dbReference type="EMBL" id="JACHBS010000001">
    <property type="protein sequence ID" value="MBB5618795.1"/>
    <property type="molecule type" value="Genomic_DNA"/>
</dbReference>
<comment type="caution">
    <text evidence="3">The sequence shown here is derived from an EMBL/GenBank/DDBJ whole genome shotgun (WGS) entry which is preliminary data.</text>
</comment>
<dbReference type="GO" id="GO:0016616">
    <property type="term" value="F:oxidoreductase activity, acting on the CH-OH group of donors, NAD or NADP as acceptor"/>
    <property type="evidence" value="ECO:0007669"/>
    <property type="project" value="UniProtKB-ARBA"/>
</dbReference>
<sequence>MTSDRTLTAVVTGASSGIGAATVRLLRQHGWRVIGVARRADRLEALAAECGCETVVADLTDQAAVDALRVRVEAAGPVHAVVAVAGGAIGTATVEAADPADWMRMFDINVLSAQRVIAALLPALRAGARERGVGDILAITSTAGQIAYETGGGYNAAKFALRGMMHALRLELAGEPLRVMQVAPGMVKTDEFALNRFGGDAAKVAALYEGVEQPLTADDIAAVVVHALEAPGHVNLDEVTVRPVAQAAQHKLVRGPLRVRED</sequence>
<protein>
    <submittedName>
        <fullName evidence="3">NADP-dependent 3-hydroxy acid dehydrogenase YdfG</fullName>
    </submittedName>
</protein>
<keyword evidence="2" id="KW-0560">Oxidoreductase</keyword>
<dbReference type="Proteomes" id="UP000552883">
    <property type="component" value="Unassembled WGS sequence"/>
</dbReference>
<dbReference type="PANTHER" id="PTHR42901">
    <property type="entry name" value="ALCOHOL DEHYDROGENASE"/>
    <property type="match status" value="1"/>
</dbReference>
<dbReference type="InterPro" id="IPR036291">
    <property type="entry name" value="NAD(P)-bd_dom_sf"/>
</dbReference>
<evidence type="ECO:0000313" key="3">
    <source>
        <dbReference type="EMBL" id="MBB5618795.1"/>
    </source>
</evidence>
<dbReference type="Pfam" id="PF00106">
    <property type="entry name" value="adh_short"/>
    <property type="match status" value="1"/>
</dbReference>
<dbReference type="PRINTS" id="PR00081">
    <property type="entry name" value="GDHRDH"/>
</dbReference>
<accession>A0A840XCN4</accession>
<evidence type="ECO:0000256" key="2">
    <source>
        <dbReference type="ARBA" id="ARBA00023002"/>
    </source>
</evidence>